<reference evidence="1" key="1">
    <citation type="submission" date="2016-10" db="EMBL/GenBank/DDBJ databases">
        <authorList>
            <person name="See-Too W.S."/>
        </authorList>
    </citation>
    <scope>NUCLEOTIDE SEQUENCE [LARGE SCALE GENOMIC DNA]</scope>
    <source>
        <strain evidence="1">DSM 23997</strain>
    </source>
</reference>
<accession>A0A1C7EBX0</accession>
<dbReference type="EMBL" id="CP016539">
    <property type="protein sequence ID" value="ANU21238.1"/>
    <property type="molecule type" value="Genomic_DNA"/>
</dbReference>
<organism evidence="1 2">
    <name type="scientific">Planococcus plakortidis</name>
    <dbReference type="NCBI Taxonomy" id="1038856"/>
    <lineage>
        <taxon>Bacteria</taxon>
        <taxon>Bacillati</taxon>
        <taxon>Bacillota</taxon>
        <taxon>Bacilli</taxon>
        <taxon>Bacillales</taxon>
        <taxon>Caryophanaceae</taxon>
        <taxon>Planococcus</taxon>
    </lineage>
</organism>
<dbReference type="KEGG" id="ppla:BBI15_14100"/>
<sequence>MNQDRRFSWLGAGGQPKAGWQLHKRRPAKLTVCIAKFSTQEAIPKELPGSRKRVINLKNK</sequence>
<name>A0A1C7EBX0_9BACL</name>
<protein>
    <submittedName>
        <fullName evidence="1">Uncharacterized protein</fullName>
    </submittedName>
</protein>
<dbReference type="STRING" id="1038856.BBI15_14100"/>
<dbReference type="AlphaFoldDB" id="A0A1C7EBX0"/>
<keyword evidence="2" id="KW-1185">Reference proteome</keyword>
<proteinExistence type="predicted"/>
<dbReference type="Proteomes" id="UP000092650">
    <property type="component" value="Chromosome"/>
</dbReference>
<evidence type="ECO:0000313" key="1">
    <source>
        <dbReference type="EMBL" id="ANU21238.1"/>
    </source>
</evidence>
<gene>
    <name evidence="1" type="ORF">BBI15_14100</name>
</gene>
<evidence type="ECO:0000313" key="2">
    <source>
        <dbReference type="Proteomes" id="UP000092650"/>
    </source>
</evidence>